<dbReference type="Proteomes" id="UP000502608">
    <property type="component" value="Plasmid pPN3F2_2"/>
</dbReference>
<dbReference type="EMBL" id="CP050315">
    <property type="protein sequence ID" value="QIR16562.1"/>
    <property type="molecule type" value="Genomic_DNA"/>
</dbReference>
<dbReference type="AlphaFoldDB" id="A0A6G9QQ18"/>
<sequence length="242" mass="26586">MRTIIYAQVAGTESVWHSMPFVNSPATGNPGNNKGKMFAHLIKKEPIRSSTVKNVNIATVSLVILLSGVLDQNVNAAELAICNEKSGVSQLREFEQVEGIDAVGRKVMTKAKLLDVSAIALMARYFKNGEHGLPHDEQLSACLYQDSYLLGNNAAAPHLSQILVENGQFKEAATMLGIGFGYWHNVERQMIVNGTYEVDDLAPMYSHMLYGQYQQMLDSAKGDPQPIEQAFNAGVVKMQVKK</sequence>
<keyword evidence="2" id="KW-1185">Reference proteome</keyword>
<gene>
    <name evidence="1" type="ORF">HBH39_18990</name>
</gene>
<proteinExistence type="predicted"/>
<name>A0A6G9QQ18_9GAMM</name>
<organism evidence="1 2">
    <name type="scientific">Shewanella aestuarii</name>
    <dbReference type="NCBI Taxonomy" id="1028752"/>
    <lineage>
        <taxon>Bacteria</taxon>
        <taxon>Pseudomonadati</taxon>
        <taxon>Pseudomonadota</taxon>
        <taxon>Gammaproteobacteria</taxon>
        <taxon>Alteromonadales</taxon>
        <taxon>Shewanellaceae</taxon>
        <taxon>Shewanella</taxon>
    </lineage>
</organism>
<protein>
    <submittedName>
        <fullName evidence="1">Uncharacterized protein</fullName>
    </submittedName>
</protein>
<geneLocation type="plasmid" evidence="1 2">
    <name>pPN3F2_2</name>
</geneLocation>
<evidence type="ECO:0000313" key="1">
    <source>
        <dbReference type="EMBL" id="QIR16562.1"/>
    </source>
</evidence>
<reference evidence="1 2" key="1">
    <citation type="submission" date="2020-03" db="EMBL/GenBank/DDBJ databases">
        <title>Complete genome sequence of Shewanella sp.</title>
        <authorList>
            <person name="Kim Y.-S."/>
            <person name="Kim S.-J."/>
            <person name="Jung H.-K."/>
            <person name="Kim K.-H."/>
        </authorList>
    </citation>
    <scope>NUCLEOTIDE SEQUENCE [LARGE SCALE GENOMIC DNA]</scope>
    <source>
        <strain evidence="1 2">PN3F2</strain>
        <plasmid evidence="1 2">pPN3F2_2</plasmid>
    </source>
</reference>
<accession>A0A6G9QQ18</accession>
<dbReference type="RefSeq" id="WP_167680390.1">
    <property type="nucleotide sequence ID" value="NZ_CP050315.1"/>
</dbReference>
<evidence type="ECO:0000313" key="2">
    <source>
        <dbReference type="Proteomes" id="UP000502608"/>
    </source>
</evidence>
<keyword evidence="1" id="KW-0614">Plasmid</keyword>
<dbReference type="KEGG" id="saes:HBH39_18990"/>